<dbReference type="EMBL" id="BK015734">
    <property type="protein sequence ID" value="DAE22539.1"/>
    <property type="molecule type" value="Genomic_DNA"/>
</dbReference>
<evidence type="ECO:0000313" key="1">
    <source>
        <dbReference type="EMBL" id="DAE22539.1"/>
    </source>
</evidence>
<sequence length="149" mass="16641">MVDCAGQSAKGHLMKIDWENTPQYCEVCDHQMRAPRTTLVDHPGTRAYGGKGICNSCYRRKRRGQDGAAKTHIDWNEVHHCSRCGVRMRPPHTSISKFPETRLYSGNGICDLCAKGRRKIGPTVAELAAQGHPCIEPCPLPSNKRSNIW</sequence>
<proteinExistence type="predicted"/>
<protein>
    <submittedName>
        <fullName evidence="1">Uncharacterized protein</fullName>
    </submittedName>
</protein>
<name>A0A8S5QUK9_9CAUD</name>
<accession>A0A8S5QUK9</accession>
<organism evidence="1">
    <name type="scientific">Siphoviridae sp. ctUWs1</name>
    <dbReference type="NCBI Taxonomy" id="2826352"/>
    <lineage>
        <taxon>Viruses</taxon>
        <taxon>Duplodnaviria</taxon>
        <taxon>Heunggongvirae</taxon>
        <taxon>Uroviricota</taxon>
        <taxon>Caudoviricetes</taxon>
    </lineage>
</organism>
<reference evidence="1" key="1">
    <citation type="journal article" date="2021" name="Proc. Natl. Acad. Sci. U.S.A.">
        <title>A Catalog of Tens of Thousands of Viruses from Human Metagenomes Reveals Hidden Associations with Chronic Diseases.</title>
        <authorList>
            <person name="Tisza M.J."/>
            <person name="Buck C.B."/>
        </authorList>
    </citation>
    <scope>NUCLEOTIDE SEQUENCE</scope>
    <source>
        <strain evidence="1">CtUWs1</strain>
    </source>
</reference>